<dbReference type="EMBL" id="JAHUZB010000007">
    <property type="protein sequence ID" value="MBV7392118.1"/>
    <property type="molecule type" value="Genomic_DNA"/>
</dbReference>
<dbReference type="PIRSF" id="PIRSF021700">
    <property type="entry name" value="3_dmu_93_MTrfase"/>
    <property type="match status" value="1"/>
</dbReference>
<dbReference type="InterPro" id="IPR028973">
    <property type="entry name" value="PhnB-like"/>
</dbReference>
<keyword evidence="3" id="KW-1185">Reference proteome</keyword>
<dbReference type="CDD" id="cd06588">
    <property type="entry name" value="PhnB_like"/>
    <property type="match status" value="1"/>
</dbReference>
<dbReference type="Pfam" id="PF06983">
    <property type="entry name" value="3-dmu-9_3-mt"/>
    <property type="match status" value="1"/>
</dbReference>
<evidence type="ECO:0000313" key="2">
    <source>
        <dbReference type="EMBL" id="MBV7392118.1"/>
    </source>
</evidence>
<sequence>MSEQRVIPFLTFNGEAKAALEFYAENLPEAEVVMAEPYGTDNPHMPAEEGQRIMYGMLSLLGQKIMFLDMASQYPAPDFNWASSLYLECQDEAEFDLIFAALSKEGSVMMGPESVGNIRKCAWVVDKFGVTWQPVWV</sequence>
<reference evidence="2 3" key="1">
    <citation type="submission" date="2021-06" db="EMBL/GenBank/DDBJ databases">
        <title>Enterococcus alishanensis sp. nov., a novel lactic acid bacterium isolated from fresh coffee beans.</title>
        <authorList>
            <person name="Chen Y.-S."/>
        </authorList>
    </citation>
    <scope>NUCLEOTIDE SEQUENCE [LARGE SCALE GENOMIC DNA]</scope>
    <source>
        <strain evidence="2 3">ALS3</strain>
    </source>
</reference>
<protein>
    <submittedName>
        <fullName evidence="2">VOC family protein</fullName>
    </submittedName>
</protein>
<dbReference type="InterPro" id="IPR009725">
    <property type="entry name" value="3_dmu_93_MTrfase"/>
</dbReference>
<dbReference type="PANTHER" id="PTHR33990">
    <property type="entry name" value="PROTEIN YJDN-RELATED"/>
    <property type="match status" value="1"/>
</dbReference>
<accession>A0ABS6TGQ6</accession>
<organism evidence="2 3">
    <name type="scientific">Enterococcus alishanensis</name>
    <dbReference type="NCBI Taxonomy" id="1303817"/>
    <lineage>
        <taxon>Bacteria</taxon>
        <taxon>Bacillati</taxon>
        <taxon>Bacillota</taxon>
        <taxon>Bacilli</taxon>
        <taxon>Lactobacillales</taxon>
        <taxon>Enterococcaceae</taxon>
        <taxon>Enterococcus</taxon>
    </lineage>
</organism>
<dbReference type="RefSeq" id="WP_218327330.1">
    <property type="nucleotide sequence ID" value="NZ_JAHUZB010000007.1"/>
</dbReference>
<comment type="caution">
    <text evidence="2">The sequence shown here is derived from an EMBL/GenBank/DDBJ whole genome shotgun (WGS) entry which is preliminary data.</text>
</comment>
<dbReference type="PANTHER" id="PTHR33990:SF4">
    <property type="entry name" value="PHNB-LIKE DOMAIN-CONTAINING PROTEIN"/>
    <property type="match status" value="1"/>
</dbReference>
<dbReference type="Proteomes" id="UP000774130">
    <property type="component" value="Unassembled WGS sequence"/>
</dbReference>
<evidence type="ECO:0000259" key="1">
    <source>
        <dbReference type="Pfam" id="PF06983"/>
    </source>
</evidence>
<name>A0ABS6TGQ6_9ENTE</name>
<gene>
    <name evidence="2" type="ORF">KUA55_15655</name>
</gene>
<feature type="domain" description="PhnB-like" evidence="1">
    <location>
        <begin position="5"/>
        <end position="133"/>
    </location>
</feature>
<evidence type="ECO:0000313" key="3">
    <source>
        <dbReference type="Proteomes" id="UP000774130"/>
    </source>
</evidence>
<proteinExistence type="predicted"/>